<dbReference type="AlphaFoldDB" id="A0A1A0HDU8"/>
<dbReference type="RefSeq" id="XP_018712651.1">
    <property type="nucleotide sequence ID" value="XM_018857297.1"/>
</dbReference>
<evidence type="ECO:0000313" key="5">
    <source>
        <dbReference type="EMBL" id="OBA22155.1"/>
    </source>
</evidence>
<gene>
    <name evidence="5" type="ORF">METBIDRAFT_40638</name>
</gene>
<evidence type="ECO:0000256" key="1">
    <source>
        <dbReference type="ARBA" id="ARBA00004173"/>
    </source>
</evidence>
<comment type="caution">
    <text evidence="5">The sequence shown here is derived from an EMBL/GenBank/DDBJ whole genome shotgun (WGS) entry which is preliminary data.</text>
</comment>
<reference evidence="5 6" key="1">
    <citation type="submission" date="2016-05" db="EMBL/GenBank/DDBJ databases">
        <title>Comparative genomics of biotechnologically important yeasts.</title>
        <authorList>
            <consortium name="DOE Joint Genome Institute"/>
            <person name="Riley R."/>
            <person name="Haridas S."/>
            <person name="Wolfe K.H."/>
            <person name="Lopes M.R."/>
            <person name="Hittinger C.T."/>
            <person name="Goker M."/>
            <person name="Salamov A."/>
            <person name="Wisecaver J."/>
            <person name="Long T.M."/>
            <person name="Aerts A.L."/>
            <person name="Barry K."/>
            <person name="Choi C."/>
            <person name="Clum A."/>
            <person name="Coughlan A.Y."/>
            <person name="Deshpande S."/>
            <person name="Douglass A.P."/>
            <person name="Hanson S.J."/>
            <person name="Klenk H.-P."/>
            <person name="LaButti K."/>
            <person name="Lapidus A."/>
            <person name="Lindquist E."/>
            <person name="Lipzen A."/>
            <person name="Meier-kolthoff J.P."/>
            <person name="Ohm R.A."/>
            <person name="Otillar R.P."/>
            <person name="Pangilinan J."/>
            <person name="Peng Y."/>
            <person name="Rokas A."/>
            <person name="Rosa C.A."/>
            <person name="Scheuner C."/>
            <person name="Sibirny A.A."/>
            <person name="Slot J.C."/>
            <person name="Stielow J.B."/>
            <person name="Sun H."/>
            <person name="Kurtzman C.P."/>
            <person name="Blackwell M."/>
            <person name="Grigoriev I.V."/>
            <person name="Jeffries T.W."/>
        </authorList>
    </citation>
    <scope>NUCLEOTIDE SEQUENCE [LARGE SCALE GENOMIC DNA]</scope>
    <source>
        <strain evidence="5 6">NRRL YB-4993</strain>
    </source>
</reference>
<evidence type="ECO:0008006" key="7">
    <source>
        <dbReference type="Google" id="ProtNLM"/>
    </source>
</evidence>
<organism evidence="5 6">
    <name type="scientific">Metschnikowia bicuspidata var. bicuspidata NRRL YB-4993</name>
    <dbReference type="NCBI Taxonomy" id="869754"/>
    <lineage>
        <taxon>Eukaryota</taxon>
        <taxon>Fungi</taxon>
        <taxon>Dikarya</taxon>
        <taxon>Ascomycota</taxon>
        <taxon>Saccharomycotina</taxon>
        <taxon>Pichiomycetes</taxon>
        <taxon>Metschnikowiaceae</taxon>
        <taxon>Metschnikowia</taxon>
    </lineage>
</organism>
<evidence type="ECO:0000256" key="3">
    <source>
        <dbReference type="ARBA" id="ARBA00043970"/>
    </source>
</evidence>
<dbReference type="STRING" id="869754.A0A1A0HDU8"/>
<protein>
    <recommendedName>
        <fullName evidence="7">37S ribosomal protein YMR-31, mitochondrial</fullName>
    </recommendedName>
</protein>
<dbReference type="OrthoDB" id="2116030at2759"/>
<dbReference type="GO" id="GO:0006103">
    <property type="term" value="P:2-oxoglutarate metabolic process"/>
    <property type="evidence" value="ECO:0007669"/>
    <property type="project" value="InterPro"/>
</dbReference>
<accession>A0A1A0HDU8</accession>
<comment type="similarity">
    <text evidence="3">Belongs to the alpha-ketoglutarate dehydrogenase component 4 family.</text>
</comment>
<keyword evidence="6" id="KW-1185">Reference proteome</keyword>
<dbReference type="Pfam" id="PF10937">
    <property type="entry name" value="Kgd4-YMR31"/>
    <property type="match status" value="1"/>
</dbReference>
<keyword evidence="2" id="KW-0496">Mitochondrion</keyword>
<name>A0A1A0HDU8_9ASCO</name>
<proteinExistence type="inferred from homology"/>
<evidence type="ECO:0000256" key="2">
    <source>
        <dbReference type="ARBA" id="ARBA00023128"/>
    </source>
</evidence>
<dbReference type="EMBL" id="LXTC01000002">
    <property type="protein sequence ID" value="OBA22155.1"/>
    <property type="molecule type" value="Genomic_DNA"/>
</dbReference>
<dbReference type="Proteomes" id="UP000092555">
    <property type="component" value="Unassembled WGS sequence"/>
</dbReference>
<feature type="region of interest" description="Disordered" evidence="4">
    <location>
        <begin position="31"/>
        <end position="50"/>
    </location>
</feature>
<evidence type="ECO:0000313" key="6">
    <source>
        <dbReference type="Proteomes" id="UP000092555"/>
    </source>
</evidence>
<dbReference type="GO" id="GO:0005739">
    <property type="term" value="C:mitochondrion"/>
    <property type="evidence" value="ECO:0007669"/>
    <property type="project" value="UniProtKB-SubCell"/>
</dbReference>
<dbReference type="GeneID" id="30030273"/>
<comment type="subcellular location">
    <subcellularLocation>
        <location evidence="1">Mitochondrion</location>
    </subcellularLocation>
</comment>
<evidence type="ECO:0000256" key="4">
    <source>
        <dbReference type="SAM" id="MobiDB-lite"/>
    </source>
</evidence>
<dbReference type="InterPro" id="IPR020373">
    <property type="entry name" value="Kgd4/YMR-31"/>
</dbReference>
<sequence length="94" mass="10315">MRQSASLLKHVPLIKFVGGPHQAATVAAKAHPFSPSGKMPTLQKTQSSQPAWKPIELQEGEVLLRNQLSKRFRYMVPSTEESEQIESGGAGLVY</sequence>